<evidence type="ECO:0000313" key="1">
    <source>
        <dbReference type="EMBL" id="MDF3297896.1"/>
    </source>
</evidence>
<dbReference type="RefSeq" id="WP_276107447.1">
    <property type="nucleotide sequence ID" value="NZ_JARJBB010000002.1"/>
</dbReference>
<keyword evidence="2" id="KW-1185">Reference proteome</keyword>
<comment type="caution">
    <text evidence="1">The sequence shown here is derived from an EMBL/GenBank/DDBJ whole genome shotgun (WGS) entry which is preliminary data.</text>
</comment>
<dbReference type="EMBL" id="JARJBB010000002">
    <property type="protein sequence ID" value="MDF3297896.1"/>
    <property type="molecule type" value="Genomic_DNA"/>
</dbReference>
<evidence type="ECO:0000313" key="2">
    <source>
        <dbReference type="Proteomes" id="UP001221150"/>
    </source>
</evidence>
<protein>
    <submittedName>
        <fullName evidence="1">Uncharacterized protein</fullName>
    </submittedName>
</protein>
<gene>
    <name evidence="1" type="ORF">P3H78_04530</name>
</gene>
<organism evidence="1 2">
    <name type="scientific">Streptomyces tropicalis</name>
    <dbReference type="NCBI Taxonomy" id="3034234"/>
    <lineage>
        <taxon>Bacteria</taxon>
        <taxon>Bacillati</taxon>
        <taxon>Actinomycetota</taxon>
        <taxon>Actinomycetes</taxon>
        <taxon>Kitasatosporales</taxon>
        <taxon>Streptomycetaceae</taxon>
        <taxon>Streptomyces</taxon>
    </lineage>
</organism>
<sequence>MFFGDNAGGDQYAVVHLPQRDDVFVRDHETDSRLVITGGPRPYLDRILREPGGDWWR</sequence>
<accession>A0ABT5ZZU5</accession>
<name>A0ABT5ZZU5_9ACTN</name>
<proteinExistence type="predicted"/>
<reference evidence="1 2" key="1">
    <citation type="submission" date="2023-03" db="EMBL/GenBank/DDBJ databases">
        <title>Draft genome sequence of Streptomyces sp. K1PA1 isolated from peat swamp forest in Thailand.</title>
        <authorList>
            <person name="Klaysubun C."/>
            <person name="Duangmal K."/>
        </authorList>
    </citation>
    <scope>NUCLEOTIDE SEQUENCE [LARGE SCALE GENOMIC DNA]</scope>
    <source>
        <strain evidence="1 2">K1PA1</strain>
    </source>
</reference>
<dbReference type="Proteomes" id="UP001221150">
    <property type="component" value="Unassembled WGS sequence"/>
</dbReference>